<dbReference type="GeneID" id="85313889"/>
<organism evidence="1 2">
    <name type="scientific">Phialemonium atrogriseum</name>
    <dbReference type="NCBI Taxonomy" id="1093897"/>
    <lineage>
        <taxon>Eukaryota</taxon>
        <taxon>Fungi</taxon>
        <taxon>Dikarya</taxon>
        <taxon>Ascomycota</taxon>
        <taxon>Pezizomycotina</taxon>
        <taxon>Sordariomycetes</taxon>
        <taxon>Sordariomycetidae</taxon>
        <taxon>Cephalothecales</taxon>
        <taxon>Cephalothecaceae</taxon>
        <taxon>Phialemonium</taxon>
    </lineage>
</organism>
<evidence type="ECO:0000313" key="1">
    <source>
        <dbReference type="EMBL" id="KAK1763406.1"/>
    </source>
</evidence>
<protein>
    <submittedName>
        <fullName evidence="1">Uncharacterized protein</fullName>
    </submittedName>
</protein>
<name>A0AAJ0FCB0_9PEZI</name>
<dbReference type="RefSeq" id="XP_060279619.1">
    <property type="nucleotide sequence ID" value="XM_060430702.1"/>
</dbReference>
<comment type="caution">
    <text evidence="1">The sequence shown here is derived from an EMBL/GenBank/DDBJ whole genome shotgun (WGS) entry which is preliminary data.</text>
</comment>
<dbReference type="EMBL" id="MU839028">
    <property type="protein sequence ID" value="KAK1763406.1"/>
    <property type="molecule type" value="Genomic_DNA"/>
</dbReference>
<keyword evidence="2" id="KW-1185">Reference proteome</keyword>
<dbReference type="Proteomes" id="UP001244011">
    <property type="component" value="Unassembled WGS sequence"/>
</dbReference>
<gene>
    <name evidence="1" type="ORF">QBC33DRAFT_573496</name>
</gene>
<sequence>MWDAVLDYVRPRGTAIVMPDFSNFVLWDGIKPFSVKAGLQWEMASYMCGTAVLRPGVVRRDLAAASPILDTRKGHKKRLRLLQSPKQVVPIELSAIEFQKALNHLRKDEFTNREDLIRFRPNYLAKHDAVNIYFFNGGILPFESKLEKTML</sequence>
<evidence type="ECO:0000313" key="2">
    <source>
        <dbReference type="Proteomes" id="UP001244011"/>
    </source>
</evidence>
<reference evidence="1" key="1">
    <citation type="submission" date="2023-06" db="EMBL/GenBank/DDBJ databases">
        <title>Genome-scale phylogeny and comparative genomics of the fungal order Sordariales.</title>
        <authorList>
            <consortium name="Lawrence Berkeley National Laboratory"/>
            <person name="Hensen N."/>
            <person name="Bonometti L."/>
            <person name="Westerberg I."/>
            <person name="Brannstrom I.O."/>
            <person name="Guillou S."/>
            <person name="Cros-Aarteil S."/>
            <person name="Calhoun S."/>
            <person name="Haridas S."/>
            <person name="Kuo A."/>
            <person name="Mondo S."/>
            <person name="Pangilinan J."/>
            <person name="Riley R."/>
            <person name="Labutti K."/>
            <person name="Andreopoulos B."/>
            <person name="Lipzen A."/>
            <person name="Chen C."/>
            <person name="Yanf M."/>
            <person name="Daum C."/>
            <person name="Ng V."/>
            <person name="Clum A."/>
            <person name="Steindorff A."/>
            <person name="Ohm R."/>
            <person name="Martin F."/>
            <person name="Silar P."/>
            <person name="Natvig D."/>
            <person name="Lalanne C."/>
            <person name="Gautier V."/>
            <person name="Ament-Velasquez S.L."/>
            <person name="Kruys A."/>
            <person name="Hutchinson M.I."/>
            <person name="Powell A.J."/>
            <person name="Barry K."/>
            <person name="Miller A.N."/>
            <person name="Grigoriev I.V."/>
            <person name="Debuchy R."/>
            <person name="Gladieux P."/>
            <person name="Thoren M.H."/>
            <person name="Johannesson H."/>
        </authorList>
    </citation>
    <scope>NUCLEOTIDE SEQUENCE</scope>
    <source>
        <strain evidence="1">8032-3</strain>
    </source>
</reference>
<dbReference type="AlphaFoldDB" id="A0AAJ0FCB0"/>
<proteinExistence type="predicted"/>
<accession>A0AAJ0FCB0</accession>